<comment type="caution">
    <text evidence="1">The sequence shown here is derived from an EMBL/GenBank/DDBJ whole genome shotgun (WGS) entry which is preliminary data.</text>
</comment>
<dbReference type="AlphaFoldDB" id="A0A645BVE2"/>
<accession>A0A645BVE2</accession>
<dbReference type="EMBL" id="VSSQ01022887">
    <property type="protein sequence ID" value="MPM69456.1"/>
    <property type="molecule type" value="Genomic_DNA"/>
</dbReference>
<proteinExistence type="predicted"/>
<protein>
    <submittedName>
        <fullName evidence="1">Uncharacterized protein</fullName>
    </submittedName>
</protein>
<organism evidence="1">
    <name type="scientific">bioreactor metagenome</name>
    <dbReference type="NCBI Taxonomy" id="1076179"/>
    <lineage>
        <taxon>unclassified sequences</taxon>
        <taxon>metagenomes</taxon>
        <taxon>ecological metagenomes</taxon>
    </lineage>
</organism>
<sequence>MVFRVVNCLFEKVTPVFVLYTRVMAGNNAVASQHHGTLVQLVILHITVTIDTGIGRGPALVSGNKAVDDLGSEIVRKIENVIWHAEAICHAARVLGIVERTAGFLM</sequence>
<reference evidence="1" key="1">
    <citation type="submission" date="2019-08" db="EMBL/GenBank/DDBJ databases">
        <authorList>
            <person name="Kucharzyk K."/>
            <person name="Murdoch R.W."/>
            <person name="Higgins S."/>
            <person name="Loffler F."/>
        </authorList>
    </citation>
    <scope>NUCLEOTIDE SEQUENCE</scope>
</reference>
<evidence type="ECO:0000313" key="1">
    <source>
        <dbReference type="EMBL" id="MPM69456.1"/>
    </source>
</evidence>
<gene>
    <name evidence="1" type="ORF">SDC9_116401</name>
</gene>
<name>A0A645BVE2_9ZZZZ</name>